<proteinExistence type="predicted"/>
<evidence type="ECO:0000313" key="2">
    <source>
        <dbReference type="Proteomes" id="UP000095192"/>
    </source>
</evidence>
<comment type="caution">
    <text evidence="1">The sequence shown here is derived from an EMBL/GenBank/DDBJ whole genome shotgun (WGS) entry which is preliminary data.</text>
</comment>
<name>A0A1D3D5I2_9EIME</name>
<dbReference type="AlphaFoldDB" id="A0A1D3D5I2"/>
<dbReference type="VEuPathDB" id="ToxoDB:cyc_02313"/>
<accession>A0A1D3D5I2</accession>
<dbReference type="Proteomes" id="UP000095192">
    <property type="component" value="Unassembled WGS sequence"/>
</dbReference>
<evidence type="ECO:0000313" key="1">
    <source>
        <dbReference type="EMBL" id="OEH78695.1"/>
    </source>
</evidence>
<dbReference type="EMBL" id="JROU02000655">
    <property type="protein sequence ID" value="OEH78695.1"/>
    <property type="molecule type" value="Genomic_DNA"/>
</dbReference>
<sequence length="138" mass="14719">MDAVCPPARFLIDTFSLPPVQPSHSFQHTPLLALCNGEGNSTNPTGCASLWTPDGGVSGKSVTIQIAEASDPLPSLFRLPSAAGAQKLLMTQQLRQMCLQQVALRLALAKTTAQQQPLLLHAASCCALSKKPHRRHAQ</sequence>
<dbReference type="InParanoid" id="A0A1D3D5I2"/>
<protein>
    <submittedName>
        <fullName evidence="1">Uncharacterized protein</fullName>
    </submittedName>
</protein>
<keyword evidence="2" id="KW-1185">Reference proteome</keyword>
<organism evidence="1 2">
    <name type="scientific">Cyclospora cayetanensis</name>
    <dbReference type="NCBI Taxonomy" id="88456"/>
    <lineage>
        <taxon>Eukaryota</taxon>
        <taxon>Sar</taxon>
        <taxon>Alveolata</taxon>
        <taxon>Apicomplexa</taxon>
        <taxon>Conoidasida</taxon>
        <taxon>Coccidia</taxon>
        <taxon>Eucoccidiorida</taxon>
        <taxon>Eimeriorina</taxon>
        <taxon>Eimeriidae</taxon>
        <taxon>Cyclospora</taxon>
    </lineage>
</organism>
<reference evidence="1 2" key="1">
    <citation type="journal article" date="2016" name="BMC Genomics">
        <title>Comparative genomics reveals Cyclospora cayetanensis possesses coccidia-like metabolism and invasion components but unique surface antigens.</title>
        <authorList>
            <person name="Liu S."/>
            <person name="Wang L."/>
            <person name="Zheng H."/>
            <person name="Xu Z."/>
            <person name="Roellig D.M."/>
            <person name="Li N."/>
            <person name="Frace M.A."/>
            <person name="Tang K."/>
            <person name="Arrowood M.J."/>
            <person name="Moss D.M."/>
            <person name="Zhang L."/>
            <person name="Feng Y."/>
            <person name="Xiao L."/>
        </authorList>
    </citation>
    <scope>NUCLEOTIDE SEQUENCE [LARGE SCALE GENOMIC DNA]</scope>
    <source>
        <strain evidence="1 2">CHN_HEN01</strain>
    </source>
</reference>
<gene>
    <name evidence="1" type="ORF">cyc_02313</name>
</gene>